<dbReference type="EMBL" id="OX458932">
    <property type="protein sequence ID" value="CAI9086729.1"/>
    <property type="molecule type" value="Genomic_DNA"/>
</dbReference>
<sequence>MFLGNGFNGDRVLLHKEEGETLKFVAKKKGQLLKPLKILSRV</sequence>
<name>A0ABM9IG84_9BACT</name>
<proteinExistence type="predicted"/>
<evidence type="ECO:0000313" key="1">
    <source>
        <dbReference type="EMBL" id="CAI9086729.1"/>
    </source>
</evidence>
<protein>
    <submittedName>
        <fullName evidence="1">Uncharacterized protein</fullName>
    </submittedName>
</protein>
<dbReference type="Proteomes" id="UP001161497">
    <property type="component" value="Chromosome"/>
</dbReference>
<evidence type="ECO:0000313" key="2">
    <source>
        <dbReference type="Proteomes" id="UP001161497"/>
    </source>
</evidence>
<accession>A0ABM9IG84</accession>
<keyword evidence="2" id="KW-1185">Reference proteome</keyword>
<reference evidence="1" key="1">
    <citation type="submission" date="2023-03" db="EMBL/GenBank/DDBJ databases">
        <authorList>
            <person name="Cremers G."/>
            <person name="Picone N."/>
        </authorList>
    </citation>
    <scope>NUCLEOTIDE SEQUENCE</scope>
    <source>
        <strain evidence="1">Sample_alias</strain>
    </source>
</reference>
<organism evidence="1 2">
    <name type="scientific">Candidatus Methylacidiphilum fumarolicum</name>
    <dbReference type="NCBI Taxonomy" id="591154"/>
    <lineage>
        <taxon>Bacteria</taxon>
        <taxon>Pseudomonadati</taxon>
        <taxon>Verrucomicrobiota</taxon>
        <taxon>Methylacidiphilae</taxon>
        <taxon>Methylacidiphilales</taxon>
        <taxon>Methylacidiphilaceae</taxon>
        <taxon>Methylacidiphilum (ex Ratnadevi et al. 2023)</taxon>
    </lineage>
</organism>
<gene>
    <name evidence="1" type="ORF">MFUM_2423</name>
</gene>